<evidence type="ECO:0000256" key="3">
    <source>
        <dbReference type="ARBA" id="ARBA00022837"/>
    </source>
</evidence>
<evidence type="ECO:0000256" key="1">
    <source>
        <dbReference type="ARBA" id="ARBA00022729"/>
    </source>
</evidence>
<reference evidence="6" key="2">
    <citation type="submission" date="2014-09" db="EMBL/GenBank/DDBJ databases">
        <authorList>
            <consortium name="NBRP consortium"/>
            <person name="Sawabe T."/>
            <person name="Meirelles P."/>
            <person name="Nakanishi M."/>
            <person name="Sayaka M."/>
            <person name="Hattori M."/>
            <person name="Ohkuma M."/>
        </authorList>
    </citation>
    <scope>NUCLEOTIDE SEQUENCE [LARGE SCALE GENOMIC DNA]</scope>
    <source>
        <strain evidence="6">JCM 19239</strain>
    </source>
</reference>
<evidence type="ECO:0000313" key="6">
    <source>
        <dbReference type="Proteomes" id="UP000029223"/>
    </source>
</evidence>
<evidence type="ECO:0000259" key="4">
    <source>
        <dbReference type="Pfam" id="PF03160"/>
    </source>
</evidence>
<comment type="caution">
    <text evidence="5">The sequence shown here is derived from an EMBL/GenBank/DDBJ whole genome shotgun (WGS) entry which is preliminary data.</text>
</comment>
<dbReference type="Proteomes" id="UP000029223">
    <property type="component" value="Unassembled WGS sequence"/>
</dbReference>
<sequence>MQGVSFDGADAYVFSQDQEVRIPLSEILANDSDPDGHSFSVTDIFGESLGDAYIDGDDVVFELPDDFVGSAQFQYEITDERGGTDTAIVSVLINPAPVMVEAITTQDVDEGQPLVYSVTLDDTTHVKTFYEIDFGAASDTASDNDVDPTGLVFSDGVTYNAVTGELEVPANVDSFTITLPTVADNRYEGDESFTLVVGEQSAQANILDDDVVTLSLSGGGEISEDAGSVPFTLNLSTPSDVEFTLDLAVMNGTTEDADFDHTNTVISYVDDQNQIQTIDIVGGQFTVPVGVTELNIGIGIFDDDVYELDEDFTLKITESATNVTTNGDVGVEQSAIISDDGQIGDEPGGDNDNLAPVIDLDESESGDGYAATFTEGDDPIMVVDSDVVITDDIDVITKAEVKLTNPQGSDTLTHVGSLPSGLSISSATVGGALVLTISGQATPAEYETALKQLQFGNDSEDPSSTDRIIEISVFDDQSVQSNVATSTITVVPVNDLPESEDFSFAISGNDPVSVVFDTGTGAIDGTDTGTGDDHISDIEDDLNGQQVKVAITELPMSGKLYHDGVEITQTNVDNGDTFDPTKITFEPSEDAQGFILGTKDIPTGDDPANDLESTRDEFYNWGGEVDGKNRELELANGDIIEISGSGKLTQYRGDVQANHVGHGLGIGGGQGINEGESLTIDFSQRPATTISMGLDGVGGYFSPNQVEAKETAVTITLTLRDDDGNTFEYPLENFQKTATNNQELFHELSFDVATLPDINGVTNVSDMVIVGVEFGTDGAGNWELRYLETGVDDSFKYKAVDSDGGESEESVVTINDERINQAPDAVDDPESYRLIQGDMGSGDQGWTMVDSIEAQYDGQTVNYRIDGTDRIGIPDGTVNDGPESQIQHNRAEEQSEQLIITLKEPAVDGSFAVTNLYANEGGRGSHEQGKWSAYLGDTLVASDLFYNESGNKVHSTSKPMVLRSTS</sequence>
<reference evidence="6" key="1">
    <citation type="submission" date="2014-09" db="EMBL/GenBank/DDBJ databases">
        <title>Vibrio variabilis JCM 19239. (C206) whole genome shotgun sequence.</title>
        <authorList>
            <person name="Sawabe T."/>
            <person name="Meirelles P."/>
            <person name="Nakanishi M."/>
            <person name="Sayaka M."/>
            <person name="Hattori M."/>
            <person name="Ohkuma M."/>
        </authorList>
    </citation>
    <scope>NUCLEOTIDE SEQUENCE [LARGE SCALE GENOMIC DNA]</scope>
    <source>
        <strain evidence="6">JCM 19239</strain>
    </source>
</reference>
<organism evidence="5 6">
    <name type="scientific">Vibrio variabilis</name>
    <dbReference type="NCBI Taxonomy" id="990271"/>
    <lineage>
        <taxon>Bacteria</taxon>
        <taxon>Pseudomonadati</taxon>
        <taxon>Pseudomonadota</taxon>
        <taxon>Gammaproteobacteria</taxon>
        <taxon>Vibrionales</taxon>
        <taxon>Vibrionaceae</taxon>
        <taxon>Vibrio</taxon>
    </lineage>
</organism>
<keyword evidence="6" id="KW-1185">Reference proteome</keyword>
<feature type="domain" description="Calx-beta" evidence="4">
    <location>
        <begin position="289"/>
        <end position="324"/>
    </location>
</feature>
<keyword evidence="3" id="KW-0106">Calcium</keyword>
<name>A0ABQ0J6Q1_9VIBR</name>
<dbReference type="EMBL" id="BBMS01000004">
    <property type="protein sequence ID" value="GAL24454.1"/>
    <property type="molecule type" value="Genomic_DNA"/>
</dbReference>
<dbReference type="Pfam" id="PF03160">
    <property type="entry name" value="Calx-beta"/>
    <property type="match status" value="2"/>
</dbReference>
<dbReference type="InterPro" id="IPR003644">
    <property type="entry name" value="Calx_beta"/>
</dbReference>
<keyword evidence="2" id="KW-0677">Repeat</keyword>
<keyword evidence="1" id="KW-0732">Signal</keyword>
<dbReference type="Gene3D" id="2.60.40.2030">
    <property type="match status" value="2"/>
</dbReference>
<gene>
    <name evidence="5" type="ORF">JCM19239_1908</name>
</gene>
<proteinExistence type="predicted"/>
<accession>A0ABQ0J6Q1</accession>
<feature type="domain" description="Calx-beta" evidence="4">
    <location>
        <begin position="155"/>
        <end position="205"/>
    </location>
</feature>
<protein>
    <submittedName>
        <fullName evidence="5">T1SS secreted agglutinin RTX</fullName>
    </submittedName>
</protein>
<dbReference type="Pfam" id="PF17963">
    <property type="entry name" value="Big_9"/>
    <property type="match status" value="1"/>
</dbReference>
<evidence type="ECO:0000256" key="2">
    <source>
        <dbReference type="ARBA" id="ARBA00022737"/>
    </source>
</evidence>
<dbReference type="InterPro" id="IPR038081">
    <property type="entry name" value="CalX-like_sf"/>
</dbReference>
<dbReference type="Gene3D" id="2.60.40.2810">
    <property type="match status" value="1"/>
</dbReference>
<evidence type="ECO:0000313" key="5">
    <source>
        <dbReference type="EMBL" id="GAL24454.1"/>
    </source>
</evidence>
<dbReference type="SUPFAM" id="SSF141072">
    <property type="entry name" value="CalX-like"/>
    <property type="match status" value="2"/>
</dbReference>